<accession>A0A8S3F0U9</accession>
<protein>
    <submittedName>
        <fullName evidence="1">Uncharacterized protein</fullName>
    </submittedName>
</protein>
<dbReference type="EMBL" id="CAJOBJ010252537">
    <property type="protein sequence ID" value="CAF5096883.1"/>
    <property type="molecule type" value="Genomic_DNA"/>
</dbReference>
<proteinExistence type="predicted"/>
<name>A0A8S3F0U9_9BILA</name>
<organism evidence="1 2">
    <name type="scientific">Rotaria magnacalcarata</name>
    <dbReference type="NCBI Taxonomy" id="392030"/>
    <lineage>
        <taxon>Eukaryota</taxon>
        <taxon>Metazoa</taxon>
        <taxon>Spiralia</taxon>
        <taxon>Gnathifera</taxon>
        <taxon>Rotifera</taxon>
        <taxon>Eurotatoria</taxon>
        <taxon>Bdelloidea</taxon>
        <taxon>Philodinida</taxon>
        <taxon>Philodinidae</taxon>
        <taxon>Rotaria</taxon>
    </lineage>
</organism>
<sequence>MTTTANRPIFAALSADDAESQLTEMESLCMNCYAKGNTRLLLTR</sequence>
<evidence type="ECO:0000313" key="2">
    <source>
        <dbReference type="Proteomes" id="UP000681720"/>
    </source>
</evidence>
<dbReference type="Proteomes" id="UP000681720">
    <property type="component" value="Unassembled WGS sequence"/>
</dbReference>
<gene>
    <name evidence="1" type="ORF">GIL414_LOCUS62521</name>
</gene>
<dbReference type="AlphaFoldDB" id="A0A8S3F0U9"/>
<feature type="non-terminal residue" evidence="1">
    <location>
        <position position="44"/>
    </location>
</feature>
<dbReference type="Gene3D" id="2.20.25.420">
    <property type="entry name" value="ZPR1, zinc finger domain"/>
    <property type="match status" value="1"/>
</dbReference>
<comment type="caution">
    <text evidence="1">The sequence shown here is derived from an EMBL/GenBank/DDBJ whole genome shotgun (WGS) entry which is preliminary data.</text>
</comment>
<dbReference type="InterPro" id="IPR042452">
    <property type="entry name" value="ZPR1_Znf1/2"/>
</dbReference>
<evidence type="ECO:0000313" key="1">
    <source>
        <dbReference type="EMBL" id="CAF5096883.1"/>
    </source>
</evidence>
<reference evidence="1" key="1">
    <citation type="submission" date="2021-02" db="EMBL/GenBank/DDBJ databases">
        <authorList>
            <person name="Nowell W R."/>
        </authorList>
    </citation>
    <scope>NUCLEOTIDE SEQUENCE</scope>
</reference>